<accession>A0A9D4A460</accession>
<dbReference type="GO" id="GO:0008168">
    <property type="term" value="F:methyltransferase activity"/>
    <property type="evidence" value="ECO:0007669"/>
    <property type="project" value="TreeGrafter"/>
</dbReference>
<protein>
    <submittedName>
        <fullName evidence="2">Uncharacterized protein</fullName>
    </submittedName>
</protein>
<reference evidence="2 3" key="1">
    <citation type="journal article" date="2021" name="Plant Biotechnol. J.">
        <title>Multi-omics assisted identification of the key and species-specific regulatory components of drought-tolerant mechanisms in Gossypium stocksii.</title>
        <authorList>
            <person name="Yu D."/>
            <person name="Ke L."/>
            <person name="Zhang D."/>
            <person name="Wu Y."/>
            <person name="Sun Y."/>
            <person name="Mei J."/>
            <person name="Sun J."/>
            <person name="Sun Y."/>
        </authorList>
    </citation>
    <scope>NUCLEOTIDE SEQUENCE [LARGE SCALE GENOMIC DNA]</scope>
    <source>
        <strain evidence="3">cv. E1</strain>
        <tissue evidence="2">Leaf</tissue>
    </source>
</reference>
<dbReference type="Proteomes" id="UP000828251">
    <property type="component" value="Unassembled WGS sequence"/>
</dbReference>
<dbReference type="PANTHER" id="PTHR43591">
    <property type="entry name" value="METHYLTRANSFERASE"/>
    <property type="match status" value="1"/>
</dbReference>
<proteinExistence type="predicted"/>
<sequence length="388" mass="43944">MVGTQMFHPQYRKGPPSLNLDAIYRSGFKCKKCNKSSSSKDVFLDLSVTAGLRNYTEVKLVRTELFRIPLVSFLYERGWHQNFNLSGFPAADEEVNLLQVIISTSLILKVEAVIANTSRGLYFFSCQELIDTSSEFAAILLLSGLMFPGYHSRPVLLMLYMLVLPCIAGHLLPMCQHLSELKKPSYMATCFYYLQIAEISRILRSVGVFVGSTFLRYTSSTPWIIRPFRERVMQSYSYLTEEEIGVVCTNSGLTNFWKKLRLNPNTDSTAVSNLTATISNPTAIAKKRGVRIVYVKDLEEIKEMHSQCTHYSANFEDIYQHSADSDGSVHSTSLLERKHNIDEEAEEEGPQPKQMQEAHSPLPTDQGKAHCPQRKDLKNPIEFDLSSL</sequence>
<feature type="region of interest" description="Disordered" evidence="1">
    <location>
        <begin position="341"/>
        <end position="388"/>
    </location>
</feature>
<evidence type="ECO:0000313" key="2">
    <source>
        <dbReference type="EMBL" id="KAH1084172.1"/>
    </source>
</evidence>
<dbReference type="GO" id="GO:0009507">
    <property type="term" value="C:chloroplast"/>
    <property type="evidence" value="ECO:0007669"/>
    <property type="project" value="TreeGrafter"/>
</dbReference>
<gene>
    <name evidence="2" type="ORF">J1N35_023933</name>
</gene>
<dbReference type="EMBL" id="JAIQCV010000007">
    <property type="protein sequence ID" value="KAH1084172.1"/>
    <property type="molecule type" value="Genomic_DNA"/>
</dbReference>
<dbReference type="OrthoDB" id="10017101at2759"/>
<comment type="caution">
    <text evidence="2">The sequence shown here is derived from an EMBL/GenBank/DDBJ whole genome shotgun (WGS) entry which is preliminary data.</text>
</comment>
<evidence type="ECO:0000313" key="3">
    <source>
        <dbReference type="Proteomes" id="UP000828251"/>
    </source>
</evidence>
<organism evidence="2 3">
    <name type="scientific">Gossypium stocksii</name>
    <dbReference type="NCBI Taxonomy" id="47602"/>
    <lineage>
        <taxon>Eukaryota</taxon>
        <taxon>Viridiplantae</taxon>
        <taxon>Streptophyta</taxon>
        <taxon>Embryophyta</taxon>
        <taxon>Tracheophyta</taxon>
        <taxon>Spermatophyta</taxon>
        <taxon>Magnoliopsida</taxon>
        <taxon>eudicotyledons</taxon>
        <taxon>Gunneridae</taxon>
        <taxon>Pentapetalae</taxon>
        <taxon>rosids</taxon>
        <taxon>malvids</taxon>
        <taxon>Malvales</taxon>
        <taxon>Malvaceae</taxon>
        <taxon>Malvoideae</taxon>
        <taxon>Gossypium</taxon>
    </lineage>
</organism>
<evidence type="ECO:0000256" key="1">
    <source>
        <dbReference type="SAM" id="MobiDB-lite"/>
    </source>
</evidence>
<dbReference type="AlphaFoldDB" id="A0A9D4A460"/>
<name>A0A9D4A460_9ROSI</name>
<keyword evidence="3" id="KW-1185">Reference proteome</keyword>
<dbReference type="PANTHER" id="PTHR43591:SF99">
    <property type="entry name" value="OS06G0646000 PROTEIN"/>
    <property type="match status" value="1"/>
</dbReference>